<dbReference type="Proteomes" id="UP001060070">
    <property type="component" value="Chromosome"/>
</dbReference>
<feature type="active site" evidence="3">
    <location>
        <position position="268"/>
    </location>
</feature>
<dbReference type="FunFam" id="3.40.605.10:FF:000007">
    <property type="entry name" value="NAD/NADP-dependent betaine aldehyde dehydrogenase"/>
    <property type="match status" value="1"/>
</dbReference>
<dbReference type="EMBL" id="CP088147">
    <property type="protein sequence ID" value="UTU54395.1"/>
    <property type="molecule type" value="Genomic_DNA"/>
</dbReference>
<feature type="domain" description="Aldehyde dehydrogenase" evidence="5">
    <location>
        <begin position="40"/>
        <end position="496"/>
    </location>
</feature>
<dbReference type="RefSeq" id="WP_024505475.1">
    <property type="nucleotide sequence ID" value="NZ_CP088147.1"/>
</dbReference>
<evidence type="ECO:0000256" key="3">
    <source>
        <dbReference type="PROSITE-ProRule" id="PRU10007"/>
    </source>
</evidence>
<organism evidence="6 7">
    <name type="scientific">Mesorhizobium ciceri</name>
    <dbReference type="NCBI Taxonomy" id="39645"/>
    <lineage>
        <taxon>Bacteria</taxon>
        <taxon>Pseudomonadati</taxon>
        <taxon>Pseudomonadota</taxon>
        <taxon>Alphaproteobacteria</taxon>
        <taxon>Hyphomicrobiales</taxon>
        <taxon>Phyllobacteriaceae</taxon>
        <taxon>Mesorhizobium</taxon>
    </lineage>
</organism>
<evidence type="ECO:0000256" key="1">
    <source>
        <dbReference type="ARBA" id="ARBA00009986"/>
    </source>
</evidence>
<dbReference type="Gene3D" id="3.40.605.10">
    <property type="entry name" value="Aldehyde Dehydrogenase, Chain A, domain 1"/>
    <property type="match status" value="1"/>
</dbReference>
<dbReference type="PROSITE" id="PS00687">
    <property type="entry name" value="ALDEHYDE_DEHYDR_GLU"/>
    <property type="match status" value="1"/>
</dbReference>
<dbReference type="InterPro" id="IPR029510">
    <property type="entry name" value="Ald_DH_CS_GLU"/>
</dbReference>
<evidence type="ECO:0000256" key="4">
    <source>
        <dbReference type="RuleBase" id="RU003345"/>
    </source>
</evidence>
<dbReference type="AlphaFoldDB" id="A0AB38TID6"/>
<comment type="similarity">
    <text evidence="1 4">Belongs to the aldehyde dehydrogenase family.</text>
</comment>
<dbReference type="Gene3D" id="3.40.309.10">
    <property type="entry name" value="Aldehyde Dehydrogenase, Chain A, domain 2"/>
    <property type="match status" value="1"/>
</dbReference>
<accession>A0AB38TID6</accession>
<gene>
    <name evidence="6" type="ORF">LRP29_13820</name>
</gene>
<evidence type="ECO:0000256" key="2">
    <source>
        <dbReference type="ARBA" id="ARBA00023002"/>
    </source>
</evidence>
<dbReference type="InterPro" id="IPR015590">
    <property type="entry name" value="Aldehyde_DH_dom"/>
</dbReference>
<protein>
    <submittedName>
        <fullName evidence="6">Aldehyde dehydrogenase family protein</fullName>
    </submittedName>
</protein>
<sequence length="503" mass="53670">MNAFAIDSLEARIGAQTTEARRLSGQIVCGGGLRKALTTAQFDIENPATEEIIGSAPRCGIEDVNSAVDAASLAFRSWSATPARERGALLMRAADHLDGFREDIARLSSLETGNALPTQSRNEAGTMVDILRYFGGLAGEINGQTYPPDPGRLLYTRREALGVVGAIIPWNAPLMQLASKIAPALAAGNTVVLKPAEQAPLAVLRVFELLQAVLPPGVANAITGLGEEAGRLLCQHPAVRKISFTGSSAVGAMIMHYAADKIVPVTAELGGKNPNIVLADANIDRAARGILQGLRLQRQGQSCSAGTRIYIHDAIYDAVIERVLAGITSFRVGNPLDEATQVGCIVSRKQFDRVERYIEMARQTPGARILCGGQRPEGLDKGYYYSTTLIEGVPASSPVCRDEIFGPVATVSRFTDFETVLQEANDTPYGLAATIFTENLPAAFDFVSRIDAGFVQVNQFAVAEANIEYGGTKMSGMGRELSLASMIQHFTWSKTVIVNTSAA</sequence>
<dbReference type="GO" id="GO:0016620">
    <property type="term" value="F:oxidoreductase activity, acting on the aldehyde or oxo group of donors, NAD or NADP as acceptor"/>
    <property type="evidence" value="ECO:0007669"/>
    <property type="project" value="InterPro"/>
</dbReference>
<evidence type="ECO:0000259" key="5">
    <source>
        <dbReference type="Pfam" id="PF00171"/>
    </source>
</evidence>
<evidence type="ECO:0000313" key="6">
    <source>
        <dbReference type="EMBL" id="UTU54395.1"/>
    </source>
</evidence>
<dbReference type="Pfam" id="PF00171">
    <property type="entry name" value="Aldedh"/>
    <property type="match status" value="1"/>
</dbReference>
<dbReference type="PROSITE" id="PS00070">
    <property type="entry name" value="ALDEHYDE_DEHYDR_CYS"/>
    <property type="match status" value="1"/>
</dbReference>
<dbReference type="InterPro" id="IPR016162">
    <property type="entry name" value="Ald_DH_N"/>
</dbReference>
<proteinExistence type="inferred from homology"/>
<evidence type="ECO:0000313" key="7">
    <source>
        <dbReference type="Proteomes" id="UP001060070"/>
    </source>
</evidence>
<dbReference type="PANTHER" id="PTHR11699">
    <property type="entry name" value="ALDEHYDE DEHYDROGENASE-RELATED"/>
    <property type="match status" value="1"/>
</dbReference>
<reference evidence="6 7" key="1">
    <citation type="journal article" date="2022" name="Microbiol. Resour. Announc.">
        <title>Complete Genome Sequence of Mesorhizobium ciceri Strain R30, a Rhizobium Used as a Commercial Inoculant for Chickpea in Argentina.</title>
        <authorList>
            <person name="Foresto E."/>
            <person name="Revale S."/>
            <person name="Primo E."/>
            <person name="Nievas F."/>
            <person name="Carezzano E."/>
            <person name="Puente M."/>
            <person name="Alzari P."/>
            <person name="Mart M."/>
            <person name="Ben-Assaya M."/>
            <person name="Mornico D."/>
            <person name="Santoro M."/>
            <person name="Mart F."/>
            <person name="Giordano W."/>
            <person name="Bogino P."/>
        </authorList>
    </citation>
    <scope>NUCLEOTIDE SEQUENCE [LARGE SCALE GENOMIC DNA]</scope>
    <source>
        <strain evidence="6 7">R30</strain>
    </source>
</reference>
<keyword evidence="2 4" id="KW-0560">Oxidoreductase</keyword>
<dbReference type="InterPro" id="IPR016161">
    <property type="entry name" value="Ald_DH/histidinol_DH"/>
</dbReference>
<name>A0AB38TID6_9HYPH</name>
<dbReference type="InterPro" id="IPR016160">
    <property type="entry name" value="Ald_DH_CS_CYS"/>
</dbReference>
<keyword evidence="7" id="KW-1185">Reference proteome</keyword>
<dbReference type="InterPro" id="IPR016163">
    <property type="entry name" value="Ald_DH_C"/>
</dbReference>
<dbReference type="SUPFAM" id="SSF53720">
    <property type="entry name" value="ALDH-like"/>
    <property type="match status" value="1"/>
</dbReference>